<accession>A0ABS8QFZ3</accession>
<protein>
    <submittedName>
        <fullName evidence="1">DUF3983 domain-containing protein</fullName>
    </submittedName>
</protein>
<gene>
    <name evidence="1" type="ORF">LRS37_04560</name>
</gene>
<dbReference type="EMBL" id="JAJODE010000008">
    <property type="protein sequence ID" value="MCD4838153.1"/>
    <property type="molecule type" value="Genomic_DNA"/>
</dbReference>
<organism evidence="1 2">
    <name type="scientific">Neobacillus sedimentimangrovi</name>
    <dbReference type="NCBI Taxonomy" id="2699460"/>
    <lineage>
        <taxon>Bacteria</taxon>
        <taxon>Bacillati</taxon>
        <taxon>Bacillota</taxon>
        <taxon>Bacilli</taxon>
        <taxon>Bacillales</taxon>
        <taxon>Bacillaceae</taxon>
        <taxon>Neobacillus</taxon>
    </lineage>
</organism>
<reference evidence="1 2" key="1">
    <citation type="journal article" date="2023" name="Antonie Van Leeuwenhoek">
        <title>Unveiling the genomic potential of a novel thermostable glycoside hydrolases producing Neobacillus sedimentimangrovi UE25.</title>
        <authorList>
            <person name="Ejaz U."/>
            <person name="Saleem F."/>
            <person name="Rashid R."/>
            <person name="Hasan K.A."/>
            <person name="Syed M.N."/>
            <person name="Sohail M."/>
        </authorList>
    </citation>
    <scope>NUCLEOTIDE SEQUENCE [LARGE SCALE GENOMIC DNA]</scope>
    <source>
        <strain evidence="1 2">UE25</strain>
    </source>
</reference>
<dbReference type="Pfam" id="PF13137">
    <property type="entry name" value="DUF3983"/>
    <property type="match status" value="1"/>
</dbReference>
<name>A0ABS8QFZ3_9BACI</name>
<dbReference type="Proteomes" id="UP001162836">
    <property type="component" value="Unassembled WGS sequence"/>
</dbReference>
<keyword evidence="2" id="KW-1185">Reference proteome</keyword>
<evidence type="ECO:0000313" key="1">
    <source>
        <dbReference type="EMBL" id="MCD4838153.1"/>
    </source>
</evidence>
<comment type="caution">
    <text evidence="1">The sequence shown here is derived from an EMBL/GenBank/DDBJ whole genome shotgun (WGS) entry which is preliminary data.</text>
</comment>
<sequence>MKQRQKEIEKKALELAWRNIWVKAGILK</sequence>
<proteinExistence type="predicted"/>
<evidence type="ECO:0000313" key="2">
    <source>
        <dbReference type="Proteomes" id="UP001162836"/>
    </source>
</evidence>
<dbReference type="InterPro" id="IPR025041">
    <property type="entry name" value="DUF3983"/>
</dbReference>